<organism evidence="1 2">
    <name type="scientific">Pseudolycoriella hygida</name>
    <dbReference type="NCBI Taxonomy" id="35572"/>
    <lineage>
        <taxon>Eukaryota</taxon>
        <taxon>Metazoa</taxon>
        <taxon>Ecdysozoa</taxon>
        <taxon>Arthropoda</taxon>
        <taxon>Hexapoda</taxon>
        <taxon>Insecta</taxon>
        <taxon>Pterygota</taxon>
        <taxon>Neoptera</taxon>
        <taxon>Endopterygota</taxon>
        <taxon>Diptera</taxon>
        <taxon>Nematocera</taxon>
        <taxon>Sciaroidea</taxon>
        <taxon>Sciaridae</taxon>
        <taxon>Pseudolycoriella</taxon>
    </lineage>
</organism>
<sequence length="165" mass="19372">MYTAEFCVINRDHPLSQLVDGYMIERIGFLYGCEDVNYWTRDKMWFNNDRILEVLMINDEMVGNLIYKTELSNEFQCHGIVNSLEVKSLYLFNADKNSGKGFGSLLFNRMMEISDKYQAKSIHVTVSEEVPDSLEFFRKKGFVSKAELPIRFKPNCKQYLLQFCK</sequence>
<name>A0A9Q0N681_9DIPT</name>
<evidence type="ECO:0000313" key="1">
    <source>
        <dbReference type="EMBL" id="KAJ6644333.1"/>
    </source>
</evidence>
<protein>
    <recommendedName>
        <fullName evidence="3">N-acetyltransferase domain-containing protein</fullName>
    </recommendedName>
</protein>
<dbReference type="EMBL" id="WJQU01000002">
    <property type="protein sequence ID" value="KAJ6644333.1"/>
    <property type="molecule type" value="Genomic_DNA"/>
</dbReference>
<accession>A0A9Q0N681</accession>
<dbReference type="SUPFAM" id="SSF55729">
    <property type="entry name" value="Acyl-CoA N-acyltransferases (Nat)"/>
    <property type="match status" value="1"/>
</dbReference>
<dbReference type="OrthoDB" id="9975416at2759"/>
<dbReference type="AlphaFoldDB" id="A0A9Q0N681"/>
<keyword evidence="2" id="KW-1185">Reference proteome</keyword>
<reference evidence="1" key="1">
    <citation type="submission" date="2022-07" db="EMBL/GenBank/DDBJ databases">
        <authorList>
            <person name="Trinca V."/>
            <person name="Uliana J.V.C."/>
            <person name="Torres T.T."/>
            <person name="Ward R.J."/>
            <person name="Monesi N."/>
        </authorList>
    </citation>
    <scope>NUCLEOTIDE SEQUENCE</scope>
    <source>
        <strain evidence="1">HSMRA1968</strain>
        <tissue evidence="1">Whole embryos</tissue>
    </source>
</reference>
<gene>
    <name evidence="1" type="ORF">Bhyg_09300</name>
</gene>
<dbReference type="InterPro" id="IPR016181">
    <property type="entry name" value="Acyl_CoA_acyltransferase"/>
</dbReference>
<dbReference type="Gene3D" id="3.40.630.30">
    <property type="match status" value="1"/>
</dbReference>
<comment type="caution">
    <text evidence="1">The sequence shown here is derived from an EMBL/GenBank/DDBJ whole genome shotgun (WGS) entry which is preliminary data.</text>
</comment>
<proteinExistence type="predicted"/>
<evidence type="ECO:0008006" key="3">
    <source>
        <dbReference type="Google" id="ProtNLM"/>
    </source>
</evidence>
<evidence type="ECO:0000313" key="2">
    <source>
        <dbReference type="Proteomes" id="UP001151699"/>
    </source>
</evidence>
<dbReference type="Proteomes" id="UP001151699">
    <property type="component" value="Chromosome B"/>
</dbReference>